<dbReference type="GO" id="GO:0005524">
    <property type="term" value="F:ATP binding"/>
    <property type="evidence" value="ECO:0007669"/>
    <property type="project" value="InterPro"/>
</dbReference>
<feature type="region of interest" description="Disordered" evidence="1">
    <location>
        <begin position="925"/>
        <end position="1094"/>
    </location>
</feature>
<gene>
    <name evidence="3" type="ORF">CMUS01_10780</name>
</gene>
<proteinExistence type="predicted"/>
<dbReference type="InterPro" id="IPR056599">
    <property type="entry name" value="AAA_lid_fung"/>
</dbReference>
<dbReference type="EMBL" id="WIGM01000511">
    <property type="protein sequence ID" value="KAF6823251.1"/>
    <property type="molecule type" value="Genomic_DNA"/>
</dbReference>
<dbReference type="AlphaFoldDB" id="A0A8H6K2H3"/>
<comment type="caution">
    <text evidence="3">The sequence shown here is derived from an EMBL/GenBank/DDBJ whole genome shotgun (WGS) entry which is preliminary data.</text>
</comment>
<dbReference type="OrthoDB" id="10042665at2759"/>
<feature type="region of interest" description="Disordered" evidence="1">
    <location>
        <begin position="158"/>
        <end position="179"/>
    </location>
</feature>
<dbReference type="Proteomes" id="UP000639643">
    <property type="component" value="Unassembled WGS sequence"/>
</dbReference>
<dbReference type="InterPro" id="IPR054289">
    <property type="entry name" value="DUF7025"/>
</dbReference>
<dbReference type="PANTHER" id="PTHR46411:SF3">
    <property type="entry name" value="AAA+ ATPASE DOMAIN-CONTAINING PROTEIN"/>
    <property type="match status" value="1"/>
</dbReference>
<dbReference type="InterPro" id="IPR003959">
    <property type="entry name" value="ATPase_AAA_core"/>
</dbReference>
<evidence type="ECO:0000313" key="3">
    <source>
        <dbReference type="EMBL" id="KAF6823251.1"/>
    </source>
</evidence>
<feature type="compositionally biased region" description="Acidic residues" evidence="1">
    <location>
        <begin position="1039"/>
        <end position="1050"/>
    </location>
</feature>
<feature type="region of interest" description="Disordered" evidence="1">
    <location>
        <begin position="217"/>
        <end position="253"/>
    </location>
</feature>
<dbReference type="SUPFAM" id="SSF52540">
    <property type="entry name" value="P-loop containing nucleoside triphosphate hydrolases"/>
    <property type="match status" value="1"/>
</dbReference>
<keyword evidence="4" id="KW-1185">Reference proteome</keyword>
<accession>A0A8H6K2H3</accession>
<evidence type="ECO:0000256" key="1">
    <source>
        <dbReference type="SAM" id="MobiDB-lite"/>
    </source>
</evidence>
<sequence length="1094" mass="122117">MAPPPEPVVVPEQSPIDMPEVAALSKEKAAAVEKATPIEPVGGLANGPESSANDTATSAAMPTPPPEASNDDAPAPDAAEPEPSDRNDSDSDSDAESEKASVTSDDIDWKARILAKPLHVSVGEFNYEDFKNRWGEEEGYHAIELLIGSDNLPDECSREKSRRINTSSKGQRQELKSKGGAAVAETWVQRIRVHSPYILQYLSEMREALVELERQVGEGRPEVRETTPAGEENEATKDEDGEGKATTETSDRVEDWDRTTALKHLRCYVDFMDKRIMPLQDMFTNTDQRQVRFHDLWYLFNVGDDLYAPAGPSTRDSGGIRRVNGRYQTAFRLFWKGLSTTSDQTPDDFRVKDRALTLDTYYVDHDGASYGAVNQVFEIDAYDGHMDIRDLVVYPMRFADGREDIRAQLTAQGTLFRKFVHAKHVSCEGWTVTGPPLGASDDDTQPTPDHIDSDVIVDLAEAMRREPKLKPVFLLPYRTEVFYEYWKNGVDDTEIQHWPAPDGNEKKTDVKPWFNVVECTQLDDDTEQKLKTNLLEDNLFFKAYSRGVVPTLDGLDEDITLLLPRRIHVYVLRQRRFAMVDVFSLEEISPQATTIFDDLRIDPSHKVIVQSLVADHFEKRRLQRQQPRLGHVNQDLVRGKGSGLFILLHGVPGVGKTATAEAVAQANDKPLFTITCGDLGLTPEAVESKLNEVFQLAHLWDCVLLLDEADIFLAKRDTFNLKRNALVSVFLRTLEYYGGILFLTTNRVGIIDEAFKSRIHISLYYEPLSRSQTIEIFRVNIRKLREIEDAKEELLSGDSGQQPQQQHPRLSIKAKSIVDYAKRHWDEHADAPHLRWNGRQIRNAFQIASSLAHYNMRARASGGQTDAGSAEQVACPVLDATQFDKVADAVERFGHYLDETKAMTDADQARLDNTRADNMRNEHLGARRTQQSPYGQPATPSLAQSRRPAQGLQPQRRPPAYGGSPQVPAPVTRGRGGARTALGRSTGQTTGAAPAARVSRVSRTAPPAQPQPRSPAPGRAQAGQVLRRRAAQPPPPPELEFDDDYDDDALDLAGPAHYGAYEEEAFEEGYDEDFDDEGPEAPAAEAVAEEDYED</sequence>
<dbReference type="CDD" id="cd19481">
    <property type="entry name" value="RecA-like_protease"/>
    <property type="match status" value="1"/>
</dbReference>
<evidence type="ECO:0000313" key="4">
    <source>
        <dbReference type="Proteomes" id="UP000639643"/>
    </source>
</evidence>
<feature type="compositionally biased region" description="Low complexity" evidence="1">
    <location>
        <begin position="978"/>
        <end position="1006"/>
    </location>
</feature>
<dbReference type="SMART" id="SM00382">
    <property type="entry name" value="AAA"/>
    <property type="match status" value="1"/>
</dbReference>
<feature type="compositionally biased region" description="Polar residues" evidence="1">
    <location>
        <begin position="928"/>
        <end position="944"/>
    </location>
</feature>
<evidence type="ECO:0000259" key="2">
    <source>
        <dbReference type="SMART" id="SM00382"/>
    </source>
</evidence>
<dbReference type="InterPro" id="IPR003593">
    <property type="entry name" value="AAA+_ATPase"/>
</dbReference>
<dbReference type="Pfam" id="PF22942">
    <property type="entry name" value="DUF7025"/>
    <property type="match status" value="1"/>
</dbReference>
<feature type="compositionally biased region" description="Acidic residues" evidence="1">
    <location>
        <begin position="1061"/>
        <end position="1079"/>
    </location>
</feature>
<feature type="domain" description="AAA+ ATPase" evidence="2">
    <location>
        <begin position="642"/>
        <end position="769"/>
    </location>
</feature>
<feature type="region of interest" description="Disordered" evidence="1">
    <location>
        <begin position="1"/>
        <end position="106"/>
    </location>
</feature>
<protein>
    <submittedName>
        <fullName evidence="3">AAA family</fullName>
    </submittedName>
</protein>
<dbReference type="Pfam" id="PF00004">
    <property type="entry name" value="AAA"/>
    <property type="match status" value="1"/>
</dbReference>
<dbReference type="InterPro" id="IPR027417">
    <property type="entry name" value="P-loop_NTPase"/>
</dbReference>
<dbReference type="GO" id="GO:0016887">
    <property type="term" value="F:ATP hydrolysis activity"/>
    <property type="evidence" value="ECO:0007669"/>
    <property type="project" value="InterPro"/>
</dbReference>
<dbReference type="Pfam" id="PF23232">
    <property type="entry name" value="AAA_lid_13"/>
    <property type="match status" value="1"/>
</dbReference>
<dbReference type="PANTHER" id="PTHR46411">
    <property type="entry name" value="FAMILY ATPASE, PUTATIVE-RELATED"/>
    <property type="match status" value="1"/>
</dbReference>
<dbReference type="Gene3D" id="3.40.50.300">
    <property type="entry name" value="P-loop containing nucleotide triphosphate hydrolases"/>
    <property type="match status" value="1"/>
</dbReference>
<reference evidence="3" key="1">
    <citation type="journal article" date="2020" name="Phytopathology">
        <title>Genome Sequence Resources of Colletotrichum truncatum, C. plurivorum, C. musicola, and C. sojae: Four Species Pathogenic to Soybean (Glycine max).</title>
        <authorList>
            <person name="Rogerio F."/>
            <person name="Boufleur T.R."/>
            <person name="Ciampi-Guillardi M."/>
            <person name="Sukno S.A."/>
            <person name="Thon M.R."/>
            <person name="Massola Junior N.S."/>
            <person name="Baroncelli R."/>
        </authorList>
    </citation>
    <scope>NUCLEOTIDE SEQUENCE</scope>
    <source>
        <strain evidence="3">LFN0074</strain>
    </source>
</reference>
<name>A0A8H6K2H3_9PEZI</name>
<organism evidence="3 4">
    <name type="scientific">Colletotrichum musicola</name>
    <dbReference type="NCBI Taxonomy" id="2175873"/>
    <lineage>
        <taxon>Eukaryota</taxon>
        <taxon>Fungi</taxon>
        <taxon>Dikarya</taxon>
        <taxon>Ascomycota</taxon>
        <taxon>Pezizomycotina</taxon>
        <taxon>Sordariomycetes</taxon>
        <taxon>Hypocreomycetidae</taxon>
        <taxon>Glomerellales</taxon>
        <taxon>Glomerellaceae</taxon>
        <taxon>Colletotrichum</taxon>
        <taxon>Colletotrichum orchidearum species complex</taxon>
    </lineage>
</organism>
<feature type="compositionally biased region" description="Basic and acidic residues" evidence="1">
    <location>
        <begin position="234"/>
        <end position="253"/>
    </location>
</feature>